<feature type="non-terminal residue" evidence="1">
    <location>
        <position position="1"/>
    </location>
</feature>
<dbReference type="AlphaFoldDB" id="A0A8H7BGM2"/>
<evidence type="ECO:0000313" key="2">
    <source>
        <dbReference type="Proteomes" id="UP000605846"/>
    </source>
</evidence>
<reference evidence="1" key="1">
    <citation type="submission" date="2020-01" db="EMBL/GenBank/DDBJ databases">
        <title>Genome Sequencing of Three Apophysomyces-Like Fungal Strains Confirms a Novel Fungal Genus in the Mucoromycota with divergent Burkholderia-like Endosymbiotic Bacteria.</title>
        <authorList>
            <person name="Stajich J.E."/>
            <person name="Macias A.M."/>
            <person name="Carter-House D."/>
            <person name="Lovett B."/>
            <person name="Kasson L.R."/>
            <person name="Berry K."/>
            <person name="Grigoriev I."/>
            <person name="Chang Y."/>
            <person name="Spatafora J."/>
            <person name="Kasson M.T."/>
        </authorList>
    </citation>
    <scope>NUCLEOTIDE SEQUENCE</scope>
    <source>
        <strain evidence="1">NRRL A-21654</strain>
    </source>
</reference>
<evidence type="ECO:0000313" key="1">
    <source>
        <dbReference type="EMBL" id="KAF7721442.1"/>
    </source>
</evidence>
<gene>
    <name evidence="1" type="ORF">EC973_004687</name>
</gene>
<organism evidence="1 2">
    <name type="scientific">Apophysomyces ossiformis</name>
    <dbReference type="NCBI Taxonomy" id="679940"/>
    <lineage>
        <taxon>Eukaryota</taxon>
        <taxon>Fungi</taxon>
        <taxon>Fungi incertae sedis</taxon>
        <taxon>Mucoromycota</taxon>
        <taxon>Mucoromycotina</taxon>
        <taxon>Mucoromycetes</taxon>
        <taxon>Mucorales</taxon>
        <taxon>Mucorineae</taxon>
        <taxon>Mucoraceae</taxon>
        <taxon>Apophysomyces</taxon>
    </lineage>
</organism>
<dbReference type="Proteomes" id="UP000605846">
    <property type="component" value="Unassembled WGS sequence"/>
</dbReference>
<sequence>AVAVVRHRIEAIKTAGSMAQMANDAIQMASNRQIPNVPDKEDILEMHDKSFESVEESPRSKYKRTYNVQPLNLNNISENERWIENGVDITKRLSKYQEKSIKANQKDDRNISEIRALSLICIFYFGKRDMVIPSQDIRLERDMLRPAASSLLSRWTTEIEQCLQQETPDIWQIRSSINKFQSTAIERRDSFLFSFTNVLGICAGVQDSDERKISEDTLVHTYLHAPLHMLFVEDSIFGHKWANTALEATRHNDKVLLPDFTVFKSTSGYKYDLFVVEVKRPGSSISDLYKIGAMLKKMINELVILGVRRPCVCGLLVEGFICTSYRLDLKAKHVYRLVELREFRLPNNGFDLGCLPLAMQALQQIKNIVSSMAQEIEVSVNARMEKTMIRSRVPES</sequence>
<comment type="caution">
    <text evidence="1">The sequence shown here is derived from an EMBL/GenBank/DDBJ whole genome shotgun (WGS) entry which is preliminary data.</text>
</comment>
<proteinExistence type="predicted"/>
<keyword evidence="2" id="KW-1185">Reference proteome</keyword>
<feature type="non-terminal residue" evidence="1">
    <location>
        <position position="396"/>
    </location>
</feature>
<dbReference type="EMBL" id="JABAYA010000265">
    <property type="protein sequence ID" value="KAF7721442.1"/>
    <property type="molecule type" value="Genomic_DNA"/>
</dbReference>
<name>A0A8H7BGM2_9FUNG</name>
<protein>
    <submittedName>
        <fullName evidence="1">Uncharacterized protein</fullName>
    </submittedName>
</protein>
<accession>A0A8H7BGM2</accession>
<dbReference type="OrthoDB" id="2288195at2759"/>